<dbReference type="GO" id="GO:0000014">
    <property type="term" value="F:single-stranded DNA endodeoxyribonuclease activity"/>
    <property type="evidence" value="ECO:0007669"/>
    <property type="project" value="TreeGrafter"/>
</dbReference>
<dbReference type="GO" id="GO:0000723">
    <property type="term" value="P:telomere maintenance"/>
    <property type="evidence" value="ECO:0007669"/>
    <property type="project" value="TreeGrafter"/>
</dbReference>
<comment type="caution">
    <text evidence="2">The sequence shown here is derived from an EMBL/GenBank/DDBJ whole genome shotgun (WGS) entry which is preliminary data.</text>
</comment>
<evidence type="ECO:0000256" key="1">
    <source>
        <dbReference type="SAM" id="MobiDB-lite"/>
    </source>
</evidence>
<feature type="region of interest" description="Disordered" evidence="1">
    <location>
        <begin position="87"/>
        <end position="205"/>
    </location>
</feature>
<dbReference type="GO" id="GO:0030870">
    <property type="term" value="C:Mre11 complex"/>
    <property type="evidence" value="ECO:0007669"/>
    <property type="project" value="TreeGrafter"/>
</dbReference>
<dbReference type="GO" id="GO:0007095">
    <property type="term" value="P:mitotic G2 DNA damage checkpoint signaling"/>
    <property type="evidence" value="ECO:0007669"/>
    <property type="project" value="TreeGrafter"/>
</dbReference>
<dbReference type="AlphaFoldDB" id="A0A6A2YBI4"/>
<dbReference type="Proteomes" id="UP000436088">
    <property type="component" value="Unassembled WGS sequence"/>
</dbReference>
<dbReference type="GO" id="GO:0097552">
    <property type="term" value="P:mitochondrial double-strand break repair via homologous recombination"/>
    <property type="evidence" value="ECO:0007669"/>
    <property type="project" value="TreeGrafter"/>
</dbReference>
<dbReference type="EMBL" id="VEPZ02001327">
    <property type="protein sequence ID" value="KAE8680165.1"/>
    <property type="molecule type" value="Genomic_DNA"/>
</dbReference>
<dbReference type="PANTHER" id="PTHR10139">
    <property type="entry name" value="DOUBLE-STRAND BREAK REPAIR PROTEIN MRE11"/>
    <property type="match status" value="1"/>
</dbReference>
<organism evidence="2 3">
    <name type="scientific">Hibiscus syriacus</name>
    <name type="common">Rose of Sharon</name>
    <dbReference type="NCBI Taxonomy" id="106335"/>
    <lineage>
        <taxon>Eukaryota</taxon>
        <taxon>Viridiplantae</taxon>
        <taxon>Streptophyta</taxon>
        <taxon>Embryophyta</taxon>
        <taxon>Tracheophyta</taxon>
        <taxon>Spermatophyta</taxon>
        <taxon>Magnoliopsida</taxon>
        <taxon>eudicotyledons</taxon>
        <taxon>Gunneridae</taxon>
        <taxon>Pentapetalae</taxon>
        <taxon>rosids</taxon>
        <taxon>malvids</taxon>
        <taxon>Malvales</taxon>
        <taxon>Malvaceae</taxon>
        <taxon>Malvoideae</taxon>
        <taxon>Hibiscus</taxon>
    </lineage>
</organism>
<dbReference type="GO" id="GO:0000724">
    <property type="term" value="P:double-strand break repair via homologous recombination"/>
    <property type="evidence" value="ECO:0007669"/>
    <property type="project" value="TreeGrafter"/>
</dbReference>
<dbReference type="GO" id="GO:0035861">
    <property type="term" value="C:site of double-strand break"/>
    <property type="evidence" value="ECO:0007669"/>
    <property type="project" value="TreeGrafter"/>
</dbReference>
<feature type="compositionally biased region" description="Basic and acidic residues" evidence="1">
    <location>
        <begin position="183"/>
        <end position="199"/>
    </location>
</feature>
<accession>A0A6A2YBI4</accession>
<evidence type="ECO:0000313" key="3">
    <source>
        <dbReference type="Proteomes" id="UP000436088"/>
    </source>
</evidence>
<feature type="compositionally biased region" description="Basic residues" evidence="1">
    <location>
        <begin position="162"/>
        <end position="182"/>
    </location>
</feature>
<protein>
    <submittedName>
        <fullName evidence="2">Gamma-glutamyl hydrolase</fullName>
    </submittedName>
</protein>
<proteinExistence type="predicted"/>
<gene>
    <name evidence="2" type="ORF">F3Y22_tig00111392pilonHSYRG00384</name>
</gene>
<name>A0A6A2YBI4_HIBSY</name>
<dbReference type="GO" id="GO:0042138">
    <property type="term" value="P:meiotic DNA double-strand break formation"/>
    <property type="evidence" value="ECO:0007669"/>
    <property type="project" value="TreeGrafter"/>
</dbReference>
<dbReference type="GO" id="GO:0006303">
    <property type="term" value="P:double-strand break repair via nonhomologous end joining"/>
    <property type="evidence" value="ECO:0007669"/>
    <property type="project" value="TreeGrafter"/>
</dbReference>
<keyword evidence="2" id="KW-0378">Hydrolase</keyword>
<reference evidence="2" key="1">
    <citation type="submission" date="2019-09" db="EMBL/GenBank/DDBJ databases">
        <title>Draft genome information of white flower Hibiscus syriacus.</title>
        <authorList>
            <person name="Kim Y.-M."/>
        </authorList>
    </citation>
    <scope>NUCLEOTIDE SEQUENCE [LARGE SCALE GENOMIC DNA]</scope>
    <source>
        <strain evidence="2">YM2019G1</strain>
    </source>
</reference>
<dbReference type="PANTHER" id="PTHR10139:SF1">
    <property type="entry name" value="DOUBLE-STRAND BREAK REPAIR PROTEIN MRE11"/>
    <property type="match status" value="1"/>
</dbReference>
<evidence type="ECO:0000313" key="2">
    <source>
        <dbReference type="EMBL" id="KAE8680165.1"/>
    </source>
</evidence>
<sequence>MEILPVNDLDVALQNFVNKDDKLAFYNCVQYNLEETRERVKERSSHPKDTFQFTSSVQSVENARSKYDTGIVSATSLSDDEDTTQILSSANIGRGRSSGRGSSGLKQTTLDSTLGFRHSQRSASASVHSIADDENINSASSAEHGINEVNNSSENDEIAQGKGRKRATPRGRNRGSSSKRGRKSDDSLVHKMFMSKHDDDNDDEI</sequence>
<keyword evidence="3" id="KW-1185">Reference proteome</keyword>